<dbReference type="Gene3D" id="3.40.630.30">
    <property type="match status" value="1"/>
</dbReference>
<comment type="caution">
    <text evidence="2">The sequence shown here is derived from an EMBL/GenBank/DDBJ whole genome shotgun (WGS) entry which is preliminary data.</text>
</comment>
<dbReference type="SUPFAM" id="SSF55729">
    <property type="entry name" value="Acyl-CoA N-acyltransferases (Nat)"/>
    <property type="match status" value="1"/>
</dbReference>
<dbReference type="OrthoDB" id="8780005at2"/>
<sequence length="147" mass="16496">MEVVAQLLPAIQTPLVNKFYQAHKARGKATRQDQSWVLKATDIVAACRVQHVSGAYFLSTVLVAPEYRGKGFARRLLTAVLASQPRSLYTFAYCHLSAFYQGLGFTVIDPVALPQELAEKYHCYVAQGRQILAMQYINPDQNRLCCE</sequence>
<protein>
    <recommendedName>
        <fullName evidence="1">N-acetyltransferase domain-containing protein</fullName>
    </recommendedName>
</protein>
<dbReference type="Pfam" id="PF13508">
    <property type="entry name" value="Acetyltransf_7"/>
    <property type="match status" value="1"/>
</dbReference>
<dbReference type="AlphaFoldDB" id="A0A0F4QEB9"/>
<evidence type="ECO:0000313" key="2">
    <source>
        <dbReference type="EMBL" id="KJZ06038.1"/>
    </source>
</evidence>
<dbReference type="PATRIC" id="fig|43658.5.peg.4390"/>
<dbReference type="EMBL" id="JXYA01000057">
    <property type="protein sequence ID" value="KJZ06038.1"/>
    <property type="molecule type" value="Genomic_DNA"/>
</dbReference>
<gene>
    <name evidence="2" type="ORF">TW77_20815</name>
</gene>
<dbReference type="GO" id="GO:0016747">
    <property type="term" value="F:acyltransferase activity, transferring groups other than amino-acyl groups"/>
    <property type="evidence" value="ECO:0007669"/>
    <property type="project" value="InterPro"/>
</dbReference>
<proteinExistence type="predicted"/>
<dbReference type="InterPro" id="IPR000182">
    <property type="entry name" value="GNAT_dom"/>
</dbReference>
<evidence type="ECO:0000259" key="1">
    <source>
        <dbReference type="PROSITE" id="PS51186"/>
    </source>
</evidence>
<organism evidence="2 3">
    <name type="scientific">Pseudoalteromonas rubra</name>
    <dbReference type="NCBI Taxonomy" id="43658"/>
    <lineage>
        <taxon>Bacteria</taxon>
        <taxon>Pseudomonadati</taxon>
        <taxon>Pseudomonadota</taxon>
        <taxon>Gammaproteobacteria</taxon>
        <taxon>Alteromonadales</taxon>
        <taxon>Pseudoalteromonadaceae</taxon>
        <taxon>Pseudoalteromonas</taxon>
    </lineage>
</organism>
<feature type="domain" description="N-acetyltransferase" evidence="1">
    <location>
        <begin position="1"/>
        <end position="130"/>
    </location>
</feature>
<reference evidence="2 3" key="1">
    <citation type="journal article" date="2015" name="BMC Genomics">
        <title>Genome mining reveals unlocked bioactive potential of marine Gram-negative bacteria.</title>
        <authorList>
            <person name="Machado H."/>
            <person name="Sonnenschein E.C."/>
            <person name="Melchiorsen J."/>
            <person name="Gram L."/>
        </authorList>
    </citation>
    <scope>NUCLEOTIDE SEQUENCE [LARGE SCALE GENOMIC DNA]</scope>
    <source>
        <strain evidence="2 3">S2471</strain>
    </source>
</reference>
<name>A0A0F4QEB9_9GAMM</name>
<evidence type="ECO:0000313" key="3">
    <source>
        <dbReference type="Proteomes" id="UP000033452"/>
    </source>
</evidence>
<dbReference type="CDD" id="cd04301">
    <property type="entry name" value="NAT_SF"/>
    <property type="match status" value="1"/>
</dbReference>
<dbReference type="RefSeq" id="WP_046006888.1">
    <property type="nucleotide sequence ID" value="NZ_JXYA01000057.1"/>
</dbReference>
<dbReference type="InterPro" id="IPR016181">
    <property type="entry name" value="Acyl_CoA_acyltransferase"/>
</dbReference>
<accession>A0A0F4QEB9</accession>
<dbReference type="PROSITE" id="PS51186">
    <property type="entry name" value="GNAT"/>
    <property type="match status" value="1"/>
</dbReference>
<dbReference type="Proteomes" id="UP000033452">
    <property type="component" value="Unassembled WGS sequence"/>
</dbReference>
<keyword evidence="3" id="KW-1185">Reference proteome</keyword>